<reference evidence="1" key="1">
    <citation type="submission" date="2011-05" db="EMBL/GenBank/DDBJ databases">
        <title>Unity in variety -- the pan-genome of the Chlamydiae.</title>
        <authorList>
            <person name="Collingro A."/>
            <person name="Tischler P."/>
            <person name="Weinmaier T."/>
            <person name="Penz T."/>
            <person name="Heinz E."/>
            <person name="Brunham R.C."/>
            <person name="Read T.D."/>
            <person name="Bavoil P.M."/>
            <person name="Sachse K."/>
            <person name="Kahane S."/>
            <person name="Friedman M.G."/>
            <person name="Rattei T."/>
            <person name="Myers G.S.A."/>
            <person name="Horn M."/>
        </authorList>
    </citation>
    <scope>NUCLEOTIDE SEQUENCE</scope>
    <source>
        <strain evidence="1">2032/99</strain>
    </source>
</reference>
<dbReference type="EMBL" id="FR872660">
    <property type="protein sequence ID" value="CCB92031.1"/>
    <property type="molecule type" value="Genomic_DNA"/>
</dbReference>
<protein>
    <submittedName>
        <fullName evidence="1">Uncharacterized protein</fullName>
    </submittedName>
</protein>
<organism evidence="1">
    <name type="scientific">Waddlia chondrophila 2032/99</name>
    <dbReference type="NCBI Taxonomy" id="765953"/>
    <lineage>
        <taxon>Bacteria</taxon>
        <taxon>Pseudomonadati</taxon>
        <taxon>Chlamydiota</taxon>
        <taxon>Chlamydiia</taxon>
        <taxon>Parachlamydiales</taxon>
        <taxon>Waddliaceae</taxon>
        <taxon>Waddlia</taxon>
    </lineage>
</organism>
<proteinExistence type="predicted"/>
<accession>F8LEW3</accession>
<gene>
    <name evidence="1" type="ORF">WCH_BJ09160</name>
</gene>
<evidence type="ECO:0000313" key="1">
    <source>
        <dbReference type="EMBL" id="CCB92031.1"/>
    </source>
</evidence>
<sequence length="141" mass="16470">MSPLLDSGFKTWTVDFEETIQYQMVYVREFSEDKKQVMIRTLDWENDECLTKARNLVANRLIGALQTNKEGVVLWVSDKLKPNFEKGRELKVVYQGKDTSTDICDLRGIAFLNETKFAETTPWFREFCIKSAQRRTEKSSV</sequence>
<dbReference type="AlphaFoldDB" id="F8LEW3"/>
<name>F8LEW3_9BACT</name>